<proteinExistence type="predicted"/>
<dbReference type="Proteomes" id="UP000199041">
    <property type="component" value="Unassembled WGS sequence"/>
</dbReference>
<dbReference type="STRING" id="551991.SAMN05192529_10811"/>
<keyword evidence="2" id="KW-1185">Reference proteome</keyword>
<protein>
    <submittedName>
        <fullName evidence="1">Uncharacterized protein</fullName>
    </submittedName>
</protein>
<dbReference type="EMBL" id="FNQY01000008">
    <property type="protein sequence ID" value="SEA09465.1"/>
    <property type="molecule type" value="Genomic_DNA"/>
</dbReference>
<accession>A0A1H3YCX1</accession>
<dbReference type="AlphaFoldDB" id="A0A1H3YCX1"/>
<sequence length="36" mass="4245">MFLRNQVKHPYAMNNTLKLRNIQYFIVITGLSFSDA</sequence>
<evidence type="ECO:0000313" key="2">
    <source>
        <dbReference type="Proteomes" id="UP000199041"/>
    </source>
</evidence>
<evidence type="ECO:0000313" key="1">
    <source>
        <dbReference type="EMBL" id="SEA09465.1"/>
    </source>
</evidence>
<name>A0A1H3YCX1_9BACT</name>
<reference evidence="1 2" key="1">
    <citation type="submission" date="2016-10" db="EMBL/GenBank/DDBJ databases">
        <authorList>
            <person name="de Groot N.N."/>
        </authorList>
    </citation>
    <scope>NUCLEOTIDE SEQUENCE [LARGE SCALE GENOMIC DNA]</scope>
    <source>
        <strain evidence="1 2">Vu-144</strain>
    </source>
</reference>
<gene>
    <name evidence="1" type="ORF">SAMN05192529_10811</name>
</gene>
<organism evidence="1 2">
    <name type="scientific">Arachidicoccus rhizosphaerae</name>
    <dbReference type="NCBI Taxonomy" id="551991"/>
    <lineage>
        <taxon>Bacteria</taxon>
        <taxon>Pseudomonadati</taxon>
        <taxon>Bacteroidota</taxon>
        <taxon>Chitinophagia</taxon>
        <taxon>Chitinophagales</taxon>
        <taxon>Chitinophagaceae</taxon>
        <taxon>Arachidicoccus</taxon>
    </lineage>
</organism>